<dbReference type="GO" id="GO:0005697">
    <property type="term" value="C:telomerase holoenzyme complex"/>
    <property type="evidence" value="ECO:0007669"/>
    <property type="project" value="TreeGrafter"/>
</dbReference>
<dbReference type="InterPro" id="IPR045153">
    <property type="entry name" value="Est1/Ebs1-like"/>
</dbReference>
<gene>
    <name evidence="5" type="primary">101900856</name>
    <name evidence="7" type="synonym">LOC101900856</name>
</gene>
<feature type="region of interest" description="Disordered" evidence="3">
    <location>
        <begin position="29"/>
        <end position="60"/>
    </location>
</feature>
<evidence type="ECO:0000256" key="2">
    <source>
        <dbReference type="SAM" id="Coils"/>
    </source>
</evidence>
<dbReference type="KEGG" id="mde:101900856"/>
<dbReference type="GO" id="GO:0000184">
    <property type="term" value="P:nuclear-transcribed mRNA catabolic process, nonsense-mediated decay"/>
    <property type="evidence" value="ECO:0007669"/>
    <property type="project" value="UniProtKB-KW"/>
</dbReference>
<dbReference type="GO" id="GO:0042162">
    <property type="term" value="F:telomeric DNA binding"/>
    <property type="evidence" value="ECO:0007669"/>
    <property type="project" value="TreeGrafter"/>
</dbReference>
<keyword evidence="6" id="KW-1185">Reference proteome</keyword>
<dbReference type="FunFam" id="3.40.50.1010:FF:000047">
    <property type="entry name" value="Blast:Telomerase-binding protein EST1A"/>
    <property type="match status" value="1"/>
</dbReference>
<dbReference type="VEuPathDB" id="VectorBase:MDOA003922"/>
<dbReference type="CDD" id="cd09885">
    <property type="entry name" value="PIN_Smg6-like"/>
    <property type="match status" value="1"/>
</dbReference>
<sequence>MNRKGTREQNDISIIIGNLPKRLQDKIIIREGNSSSGGNVVDTNKKGGSKSNENTRTSSDGILEKQNAGVAVAADKRPTPMDDEVTTIDYFLRLPAGTDVEHRGNVVRSVLESSGPTTNVVQVKLLQKPAVENADRHEEVSIPGLIRLNAENAKKMNETPLSAASSSSNGLRNHERRNRHQTRQEVLSTSKHIMPMSPARHVQRINHPNWFELLEETWANRLPPLFEKLQQIMQQNQVIEKWNYLCTLRKELQDIFQQLLLKNLKFCCEQKVDSFFWKVLFYNMREHLKEQQQGEAEVIKYIRAIIDDGIKFYENLYHELEQQYLSKKKVLTHGTSSSSSQRSQQKLEFIAKVMAQKILICLGDLWRYKIKDSQGQDYSAAEKYYQSAQALVPSNGVPYNQLAIIAILNRKKFDAIYFHMRSLMSSNAIYSSKESLLVLFDEIRKKYEETELKSSPIHANIHHSNNNSQSKSMRKEVWIYPDGMRRLHRTDLNGNSNYKLAVSEEKRFKEMPVEELLRRIVSLYLYIIGKLFNGVGMETIVDNQRKLLMQFDVLLQHNKLGITRTRLLKILALNIFVMEHNLNKDTRRYHAFNFCNQFFGLLLRKTNSLLVDLNDNPEEFDDEKFVDLTTMLQYIRIYVLWLQHHVNIWEPIKNEEHIYFNSWHEIEKYFELIKQENLVLPSENEVRFEEDIFLAGFTPTAAIIPKPKDDQLSDEGLQLKARLKIIGDFENFYREHCQRLENVETSHFINEVLNSDIKQALDDLQSSQSFNANVTVGDSNENCDSNDIDDKVAEDVENNAENIVVNGDALHVRTSNKLLKASFSNAKMENDQLSQLSKLKRELEAKSNVKKMYSNKLEEILKFVDTKLYIEVRPKYLLPDTNCFIDCLEDFERIVNEFKRYTLIVPLTVVKELDGLSKGVKVESSLETMQKHRIHHYDDVSTRAKKSLDFIKSAKSHVKCATTKGSIINASLFALVEEEHVSNDDKILATAVALSKTMSTETVKDGKCFIQTELVLITTDRNLRVKALSRNLTVSELPEFIQWAKDCN</sequence>
<name>A0A1I8ME03_MUSDO</name>
<protein>
    <submittedName>
        <fullName evidence="7">Telomerase-binding protein EST1A</fullName>
    </submittedName>
</protein>
<feature type="domain" description="PIN" evidence="4">
    <location>
        <begin position="875"/>
        <end position="1025"/>
    </location>
</feature>
<dbReference type="SUPFAM" id="SSF48452">
    <property type="entry name" value="TPR-like"/>
    <property type="match status" value="1"/>
</dbReference>
<dbReference type="InterPro" id="IPR011990">
    <property type="entry name" value="TPR-like_helical_dom_sf"/>
</dbReference>
<dbReference type="VEuPathDB" id="VectorBase:MDOMA2_018545"/>
<dbReference type="RefSeq" id="XP_005185699.1">
    <property type="nucleotide sequence ID" value="XM_005185642.3"/>
</dbReference>
<dbReference type="Pfam" id="PF10373">
    <property type="entry name" value="EST1_DNA_bind"/>
    <property type="match status" value="1"/>
</dbReference>
<dbReference type="Gene3D" id="1.25.40.10">
    <property type="entry name" value="Tetratricopeptide repeat domain"/>
    <property type="match status" value="1"/>
</dbReference>
<dbReference type="AlphaFoldDB" id="A0A1I8ME03"/>
<dbReference type="SUPFAM" id="SSF88723">
    <property type="entry name" value="PIN domain-like"/>
    <property type="match status" value="1"/>
</dbReference>
<evidence type="ECO:0000256" key="1">
    <source>
        <dbReference type="ARBA" id="ARBA00023161"/>
    </source>
</evidence>
<feature type="region of interest" description="Disordered" evidence="3">
    <location>
        <begin position="158"/>
        <end position="186"/>
    </location>
</feature>
<dbReference type="GO" id="GO:0070034">
    <property type="term" value="F:telomerase RNA binding"/>
    <property type="evidence" value="ECO:0007669"/>
    <property type="project" value="TreeGrafter"/>
</dbReference>
<dbReference type="InterPro" id="IPR029060">
    <property type="entry name" value="PIN-like_dom_sf"/>
</dbReference>
<evidence type="ECO:0000313" key="5">
    <source>
        <dbReference type="EnsemblMetazoa" id="MDOA003922-PA"/>
    </source>
</evidence>
<evidence type="ECO:0000313" key="7">
    <source>
        <dbReference type="RefSeq" id="XP_005185699.1"/>
    </source>
</evidence>
<organism evidence="5">
    <name type="scientific">Musca domestica</name>
    <name type="common">House fly</name>
    <dbReference type="NCBI Taxonomy" id="7370"/>
    <lineage>
        <taxon>Eukaryota</taxon>
        <taxon>Metazoa</taxon>
        <taxon>Ecdysozoa</taxon>
        <taxon>Arthropoda</taxon>
        <taxon>Hexapoda</taxon>
        <taxon>Insecta</taxon>
        <taxon>Pterygota</taxon>
        <taxon>Neoptera</taxon>
        <taxon>Endopterygota</taxon>
        <taxon>Diptera</taxon>
        <taxon>Brachycera</taxon>
        <taxon>Muscomorpha</taxon>
        <taxon>Muscoidea</taxon>
        <taxon>Muscidae</taxon>
        <taxon>Musca</taxon>
    </lineage>
</organism>
<reference evidence="7" key="2">
    <citation type="submission" date="2025-04" db="UniProtKB">
        <authorList>
            <consortium name="RefSeq"/>
        </authorList>
    </citation>
    <scope>IDENTIFICATION</scope>
    <source>
        <strain evidence="7">Aabys</strain>
    </source>
</reference>
<evidence type="ECO:0000256" key="3">
    <source>
        <dbReference type="SAM" id="MobiDB-lite"/>
    </source>
</evidence>
<dbReference type="Gene3D" id="3.40.50.1010">
    <property type="entry name" value="5'-nuclease"/>
    <property type="match status" value="1"/>
</dbReference>
<feature type="compositionally biased region" description="Polar residues" evidence="3">
    <location>
        <begin position="32"/>
        <end position="42"/>
    </location>
</feature>
<evidence type="ECO:0000313" key="6">
    <source>
        <dbReference type="Proteomes" id="UP001652621"/>
    </source>
</evidence>
<evidence type="ECO:0000259" key="4">
    <source>
        <dbReference type="SMART" id="SM00670"/>
    </source>
</evidence>
<dbReference type="InterPro" id="IPR002716">
    <property type="entry name" value="PIN_dom"/>
</dbReference>
<dbReference type="STRING" id="7370.A0A1I8ME03"/>
<dbReference type="eggNOG" id="KOG2162">
    <property type="taxonomic scope" value="Eukaryota"/>
</dbReference>
<dbReference type="Pfam" id="PF13638">
    <property type="entry name" value="PIN_4"/>
    <property type="match status" value="1"/>
</dbReference>
<feature type="coiled-coil region" evidence="2">
    <location>
        <begin position="826"/>
        <end position="856"/>
    </location>
</feature>
<dbReference type="InterPro" id="IPR018834">
    <property type="entry name" value="DNA/RNA-bd_Est1-type"/>
</dbReference>
<dbReference type="EnsemblMetazoa" id="MDOA003922-RA">
    <property type="protein sequence ID" value="MDOA003922-PA"/>
    <property type="gene ID" value="MDOA003922"/>
</dbReference>
<dbReference type="Proteomes" id="UP001652621">
    <property type="component" value="Unplaced"/>
</dbReference>
<proteinExistence type="predicted"/>
<feature type="compositionally biased region" description="Polar residues" evidence="3">
    <location>
        <begin position="49"/>
        <end position="60"/>
    </location>
</feature>
<reference evidence="5" key="1">
    <citation type="submission" date="2020-05" db="UniProtKB">
        <authorList>
            <consortium name="EnsemblMetazoa"/>
        </authorList>
    </citation>
    <scope>IDENTIFICATION</scope>
    <source>
        <strain evidence="5">Aabys</strain>
    </source>
</reference>
<keyword evidence="1" id="KW-0866">Nonsense-mediated mRNA decay</keyword>
<dbReference type="PANTHER" id="PTHR15696:SF0">
    <property type="entry name" value="TELOMERASE-BINDING PROTEIN EST1A"/>
    <property type="match status" value="1"/>
</dbReference>
<accession>A0A1I8ME03</accession>
<feature type="compositionally biased region" description="Polar residues" evidence="3">
    <location>
        <begin position="159"/>
        <end position="171"/>
    </location>
</feature>
<dbReference type="OrthoDB" id="2017974at2759"/>
<keyword evidence="2" id="KW-0175">Coiled coil</keyword>
<dbReference type="PANTHER" id="PTHR15696">
    <property type="entry name" value="SMG-7 SUPPRESSOR WITH MORPHOLOGICAL EFFECT ON GENITALIA PROTEIN 7"/>
    <property type="match status" value="1"/>
</dbReference>
<dbReference type="SMART" id="SM00670">
    <property type="entry name" value="PINc"/>
    <property type="match status" value="1"/>
</dbReference>